<dbReference type="GO" id="GO:0002476">
    <property type="term" value="P:antigen processing and presentation of endogenous peptide antigen via MHC class Ib"/>
    <property type="evidence" value="ECO:0007669"/>
    <property type="project" value="TreeGrafter"/>
</dbReference>
<dbReference type="GO" id="GO:0002486">
    <property type="term" value="P:antigen processing and presentation of endogenous peptide antigen via MHC class I via ER pathway, TAP-independent"/>
    <property type="evidence" value="ECO:0007669"/>
    <property type="project" value="TreeGrafter"/>
</dbReference>
<proteinExistence type="predicted"/>
<dbReference type="Proteomes" id="UP001488838">
    <property type="component" value="Unassembled WGS sequence"/>
</dbReference>
<dbReference type="InterPro" id="IPR050208">
    <property type="entry name" value="MHC_class-I_related"/>
</dbReference>
<keyword evidence="5" id="KW-1185">Reference proteome</keyword>
<accession>A0AAW0IQ37</accession>
<dbReference type="GO" id="GO:0009897">
    <property type="term" value="C:external side of plasma membrane"/>
    <property type="evidence" value="ECO:0007669"/>
    <property type="project" value="TreeGrafter"/>
</dbReference>
<dbReference type="AlphaFoldDB" id="A0AAW0IQ37"/>
<evidence type="ECO:0000313" key="5">
    <source>
        <dbReference type="Proteomes" id="UP001488838"/>
    </source>
</evidence>
<protein>
    <recommendedName>
        <fullName evidence="3">MHC class I-like antigen recognition-like domain-containing protein</fullName>
    </recommendedName>
</protein>
<dbReference type="InterPro" id="IPR011162">
    <property type="entry name" value="MHC_I/II-like_Ag-recog"/>
</dbReference>
<dbReference type="GO" id="GO:0005615">
    <property type="term" value="C:extracellular space"/>
    <property type="evidence" value="ECO:0007669"/>
    <property type="project" value="TreeGrafter"/>
</dbReference>
<dbReference type="SUPFAM" id="SSF54452">
    <property type="entry name" value="MHC antigen-recognition domain"/>
    <property type="match status" value="1"/>
</dbReference>
<evidence type="ECO:0000313" key="4">
    <source>
        <dbReference type="EMBL" id="KAK7816580.1"/>
    </source>
</evidence>
<comment type="caution">
    <text evidence="4">The sequence shown here is derived from an EMBL/GenBank/DDBJ whole genome shotgun (WGS) entry which is preliminary data.</text>
</comment>
<dbReference type="EMBL" id="JBBHLL010000101">
    <property type="protein sequence ID" value="KAK7816580.1"/>
    <property type="molecule type" value="Genomic_DNA"/>
</dbReference>
<dbReference type="GO" id="GO:0006955">
    <property type="term" value="P:immune response"/>
    <property type="evidence" value="ECO:0007669"/>
    <property type="project" value="TreeGrafter"/>
</dbReference>
<dbReference type="InterPro" id="IPR037055">
    <property type="entry name" value="MHC_I-like_Ag-recog_sf"/>
</dbReference>
<organism evidence="4 5">
    <name type="scientific">Myodes glareolus</name>
    <name type="common">Bank vole</name>
    <name type="synonym">Clethrionomys glareolus</name>
    <dbReference type="NCBI Taxonomy" id="447135"/>
    <lineage>
        <taxon>Eukaryota</taxon>
        <taxon>Metazoa</taxon>
        <taxon>Chordata</taxon>
        <taxon>Craniata</taxon>
        <taxon>Vertebrata</taxon>
        <taxon>Euteleostomi</taxon>
        <taxon>Mammalia</taxon>
        <taxon>Eutheria</taxon>
        <taxon>Euarchontoglires</taxon>
        <taxon>Glires</taxon>
        <taxon>Rodentia</taxon>
        <taxon>Myomorpha</taxon>
        <taxon>Muroidea</taxon>
        <taxon>Cricetidae</taxon>
        <taxon>Arvicolinae</taxon>
        <taxon>Myodes</taxon>
    </lineage>
</organism>
<gene>
    <name evidence="4" type="ORF">U0070_000433</name>
</gene>
<dbReference type="PANTHER" id="PTHR16675">
    <property type="entry name" value="MHC CLASS I-RELATED"/>
    <property type="match status" value="1"/>
</dbReference>
<evidence type="ECO:0000256" key="2">
    <source>
        <dbReference type="SAM" id="SignalP"/>
    </source>
</evidence>
<feature type="signal peptide" evidence="2">
    <location>
        <begin position="1"/>
        <end position="32"/>
    </location>
</feature>
<feature type="domain" description="MHC class I-like antigen recognition-like" evidence="3">
    <location>
        <begin position="34"/>
        <end position="198"/>
    </location>
</feature>
<dbReference type="PANTHER" id="PTHR16675:SF268">
    <property type="entry name" value="UL16-BINDING PROTEIN 1"/>
    <property type="match status" value="1"/>
</dbReference>
<evidence type="ECO:0000259" key="3">
    <source>
        <dbReference type="Pfam" id="PF00129"/>
    </source>
</evidence>
<reference evidence="4 5" key="1">
    <citation type="journal article" date="2023" name="bioRxiv">
        <title>Conserved and derived expression patterns and positive selection on dental genes reveal complex evolutionary context of ever-growing rodent molars.</title>
        <authorList>
            <person name="Calamari Z.T."/>
            <person name="Song A."/>
            <person name="Cohen E."/>
            <person name="Akter M."/>
            <person name="Roy R.D."/>
            <person name="Hallikas O."/>
            <person name="Christensen M.M."/>
            <person name="Li P."/>
            <person name="Marangoni P."/>
            <person name="Jernvall J."/>
            <person name="Klein O.D."/>
        </authorList>
    </citation>
    <scope>NUCLEOTIDE SEQUENCE [LARGE SCALE GENOMIC DNA]</scope>
    <source>
        <strain evidence="4">V071</strain>
    </source>
</reference>
<keyword evidence="1" id="KW-0325">Glycoprotein</keyword>
<dbReference type="Gene3D" id="3.30.500.10">
    <property type="entry name" value="MHC class I-like antigen recognition-like"/>
    <property type="match status" value="1"/>
</dbReference>
<dbReference type="GO" id="GO:0001916">
    <property type="term" value="P:positive regulation of T cell mediated cytotoxicity"/>
    <property type="evidence" value="ECO:0007669"/>
    <property type="project" value="TreeGrafter"/>
</dbReference>
<dbReference type="InterPro" id="IPR011161">
    <property type="entry name" value="MHC_I-like_Ag-recog"/>
</dbReference>
<feature type="chain" id="PRO_5043710071" description="MHC class I-like antigen recognition-like domain-containing protein" evidence="2">
    <location>
        <begin position="33"/>
        <end position="254"/>
    </location>
</feature>
<dbReference type="Pfam" id="PF00129">
    <property type="entry name" value="MHC_I"/>
    <property type="match status" value="1"/>
</dbReference>
<evidence type="ECO:0000256" key="1">
    <source>
        <dbReference type="ARBA" id="ARBA00023180"/>
    </source>
</evidence>
<keyword evidence="2" id="KW-0732">Signal</keyword>
<name>A0AAW0IQ37_MYOGA</name>
<sequence length="254" mass="28367">MAKPQNSLSNRFQKLSLLVLLSCLGTKQLTVAASLCYNYTVNKSESGPWSHKVQGQLDEKTFILCNHTNSRPIGGLGETLKAIQSWETQVDTLKYGIDQVIGQALLMKQKINTTREPFTVQVKKCCWHEADGNSNASCDLYLNGYKVLYLHSSTGEWTEVDPGSRRIKEMWEKNKDLTDFLSRTSQGDCKAWLKEMIKSLLEEKLESTGLVKNIAGIFTSASPTNAPDVDQSSSMTMNPSVFVLLFTLALLFLL</sequence>